<keyword evidence="3" id="KW-0732">Signal</keyword>
<dbReference type="Gene3D" id="3.40.50.1820">
    <property type="entry name" value="alpha/beta hydrolase"/>
    <property type="match status" value="1"/>
</dbReference>
<dbReference type="GO" id="GO:0098599">
    <property type="term" value="F:palmitoyl hydrolase activity"/>
    <property type="evidence" value="ECO:0007669"/>
    <property type="project" value="UniProtKB-ARBA"/>
</dbReference>
<evidence type="ECO:0000256" key="2">
    <source>
        <dbReference type="ARBA" id="ARBA00010758"/>
    </source>
</evidence>
<accession>A0A0B6YR02</accession>
<protein>
    <recommendedName>
        <fullName evidence="7">palmitoyl-CoA hydrolase</fullName>
        <ecNumber evidence="7">3.1.2.2</ecNumber>
    </recommendedName>
</protein>
<evidence type="ECO:0000256" key="6">
    <source>
        <dbReference type="ARBA" id="ARBA00023228"/>
    </source>
</evidence>
<name>A0A0B6YR02_9EUPU</name>
<dbReference type="Pfam" id="PF02089">
    <property type="entry name" value="Palm_thioest"/>
    <property type="match status" value="1"/>
</dbReference>
<dbReference type="InterPro" id="IPR029058">
    <property type="entry name" value="AB_hydrolase_fold"/>
</dbReference>
<keyword evidence="6" id="KW-0458">Lysosome</keyword>
<gene>
    <name evidence="10" type="primary">ORF33509</name>
</gene>
<dbReference type="EC" id="3.1.2.2" evidence="7"/>
<evidence type="ECO:0000256" key="8">
    <source>
        <dbReference type="ARBA" id="ARBA00093223"/>
    </source>
</evidence>
<dbReference type="PANTHER" id="PTHR11247:SF27">
    <property type="entry name" value="LYSOSOMAL THIOESTERASE PPT2"/>
    <property type="match status" value="1"/>
</dbReference>
<evidence type="ECO:0000256" key="7">
    <source>
        <dbReference type="ARBA" id="ARBA00038848"/>
    </source>
</evidence>
<dbReference type="GO" id="GO:0016790">
    <property type="term" value="F:thiolester hydrolase activity"/>
    <property type="evidence" value="ECO:0007669"/>
    <property type="project" value="UniProtKB-ARBA"/>
</dbReference>
<dbReference type="PANTHER" id="PTHR11247">
    <property type="entry name" value="PALMITOYL-PROTEIN THIOESTERASE/DOLICHYLDIPHOSPHATASE 1"/>
    <property type="match status" value="1"/>
</dbReference>
<comment type="subcellular location">
    <subcellularLocation>
        <location evidence="1">Lysosome</location>
    </subcellularLocation>
</comment>
<evidence type="ECO:0000256" key="3">
    <source>
        <dbReference type="ARBA" id="ARBA00022729"/>
    </source>
</evidence>
<dbReference type="EMBL" id="HACG01011702">
    <property type="protein sequence ID" value="CEK58567.1"/>
    <property type="molecule type" value="Transcribed_RNA"/>
</dbReference>
<dbReference type="AlphaFoldDB" id="A0A0B6YR02"/>
<evidence type="ECO:0000256" key="5">
    <source>
        <dbReference type="ARBA" id="ARBA00023180"/>
    </source>
</evidence>
<organism evidence="10">
    <name type="scientific">Arion vulgaris</name>
    <dbReference type="NCBI Taxonomy" id="1028688"/>
    <lineage>
        <taxon>Eukaryota</taxon>
        <taxon>Metazoa</taxon>
        <taxon>Spiralia</taxon>
        <taxon>Lophotrochozoa</taxon>
        <taxon>Mollusca</taxon>
        <taxon>Gastropoda</taxon>
        <taxon>Heterobranchia</taxon>
        <taxon>Euthyneura</taxon>
        <taxon>Panpulmonata</taxon>
        <taxon>Eupulmonata</taxon>
        <taxon>Stylommatophora</taxon>
        <taxon>Helicina</taxon>
        <taxon>Arionoidea</taxon>
        <taxon>Arionidae</taxon>
        <taxon>Arion</taxon>
    </lineage>
</organism>
<comment type="catalytic activity">
    <reaction evidence="8">
        <text>S-hexadecanoyl-N-acetylcysteamine + H2O = N-acetylcysteamine + hexadecanoate + H(+)</text>
        <dbReference type="Rhea" id="RHEA:84099"/>
        <dbReference type="ChEBI" id="CHEBI:7896"/>
        <dbReference type="ChEBI" id="CHEBI:15377"/>
        <dbReference type="ChEBI" id="CHEBI:15378"/>
        <dbReference type="ChEBI" id="CHEBI:74410"/>
        <dbReference type="ChEBI" id="CHEBI:233601"/>
    </reaction>
</comment>
<proteinExistence type="inferred from homology"/>
<evidence type="ECO:0000256" key="4">
    <source>
        <dbReference type="ARBA" id="ARBA00022801"/>
    </source>
</evidence>
<comment type="function">
    <text evidence="9">Catalyzes the cleavage of thioester bonds from S-palmitoyl-CoA or S-palmitoyl-N-acetylcysteamine (unbranched structures) but does not have activity against palmitoylcysteine or palmitoylated proteins, branched structures or bulky head groups. Conversely, hydrolyzes both long and short chain fatty acyl-CoA substrate.</text>
</comment>
<evidence type="ECO:0000256" key="9">
    <source>
        <dbReference type="ARBA" id="ARBA00093353"/>
    </source>
</evidence>
<evidence type="ECO:0000313" key="10">
    <source>
        <dbReference type="EMBL" id="CEK58567.1"/>
    </source>
</evidence>
<keyword evidence="4" id="KW-0378">Hydrolase</keyword>
<dbReference type="SUPFAM" id="SSF53474">
    <property type="entry name" value="alpha/beta-Hydrolases"/>
    <property type="match status" value="1"/>
</dbReference>
<dbReference type="FunFam" id="3.40.50.1820:FF:000037">
    <property type="entry name" value="Lysosomal thioesterase PPT2 homolog"/>
    <property type="match status" value="1"/>
</dbReference>
<evidence type="ECO:0000256" key="1">
    <source>
        <dbReference type="ARBA" id="ARBA00004371"/>
    </source>
</evidence>
<dbReference type="GO" id="GO:0005764">
    <property type="term" value="C:lysosome"/>
    <property type="evidence" value="ECO:0007669"/>
    <property type="project" value="UniProtKB-SubCell"/>
</dbReference>
<comment type="similarity">
    <text evidence="2">Belongs to the palmitoyl-protein thioesterase family.</text>
</comment>
<keyword evidence="5" id="KW-0325">Glycoprotein</keyword>
<reference evidence="10" key="1">
    <citation type="submission" date="2014-12" db="EMBL/GenBank/DDBJ databases">
        <title>Insight into the proteome of Arion vulgaris.</title>
        <authorList>
            <person name="Aradska J."/>
            <person name="Bulat T."/>
            <person name="Smidak R."/>
            <person name="Sarate P."/>
            <person name="Gangsoo J."/>
            <person name="Sialana F."/>
            <person name="Bilban M."/>
            <person name="Lubec G."/>
        </authorList>
    </citation>
    <scope>NUCLEOTIDE SEQUENCE</scope>
    <source>
        <tissue evidence="10">Skin</tissue>
    </source>
</reference>
<sequence length="302" mass="34286">MSPIPRMISRCCNSRAVFLAAFIVTTLVYQAEGYKHVVFMHGILAGPSEFDYFINLVQEYHPGTPTTVVNLYNYADSVVNIWEQVGNISEFLLPILTNKSSEGSILICFSQGGLICRGLLSTIEHNVETFVSLSSPLAGQYGDTDYLRRLFPNYLKKNIFKLFYSTSGQKFSVANYWNDPHEQELFRNFSTFLAVLNNQSTEGNPRSYEFRNNFLRLKNLVLVGGPDDGVITPWQSSQFGMYNSSEVVLPMEEQEWYQNDAFGLKTMNSCGSIYMKTVPGIPHLKWHSEQLVFDSIIKPVLT</sequence>